<comment type="caution">
    <text evidence="2">The sequence shown here is derived from an EMBL/GenBank/DDBJ whole genome shotgun (WGS) entry which is preliminary data.</text>
</comment>
<name>A0ABU6K4X9_9RHOO</name>
<evidence type="ECO:0008006" key="4">
    <source>
        <dbReference type="Google" id="ProtNLM"/>
    </source>
</evidence>
<reference evidence="2 3" key="1">
    <citation type="submission" date="2024-01" db="EMBL/GenBank/DDBJ databases">
        <title>Uliginosibacterium soil sp. nov.</title>
        <authorList>
            <person name="Lv Y."/>
        </authorList>
    </citation>
    <scope>NUCLEOTIDE SEQUENCE [LARGE SCALE GENOMIC DNA]</scope>
    <source>
        <strain evidence="2 3">H3</strain>
    </source>
</reference>
<dbReference type="RefSeq" id="WP_327599613.1">
    <property type="nucleotide sequence ID" value="NZ_JAYXHS010000002.1"/>
</dbReference>
<accession>A0ABU6K4X9</accession>
<feature type="compositionally biased region" description="Polar residues" evidence="1">
    <location>
        <begin position="105"/>
        <end position="114"/>
    </location>
</feature>
<dbReference type="Proteomes" id="UP001331561">
    <property type="component" value="Unassembled WGS sequence"/>
</dbReference>
<organism evidence="2 3">
    <name type="scientific">Uliginosibacterium silvisoli</name>
    <dbReference type="NCBI Taxonomy" id="3114758"/>
    <lineage>
        <taxon>Bacteria</taxon>
        <taxon>Pseudomonadati</taxon>
        <taxon>Pseudomonadota</taxon>
        <taxon>Betaproteobacteria</taxon>
        <taxon>Rhodocyclales</taxon>
        <taxon>Zoogloeaceae</taxon>
        <taxon>Uliginosibacterium</taxon>
    </lineage>
</organism>
<evidence type="ECO:0000256" key="1">
    <source>
        <dbReference type="SAM" id="MobiDB-lite"/>
    </source>
</evidence>
<feature type="region of interest" description="Disordered" evidence="1">
    <location>
        <begin position="91"/>
        <end position="114"/>
    </location>
</feature>
<keyword evidence="3" id="KW-1185">Reference proteome</keyword>
<protein>
    <recommendedName>
        <fullName evidence="4">DUF5666 domain-containing protein</fullName>
    </recommendedName>
</protein>
<gene>
    <name evidence="2" type="ORF">VVD49_13035</name>
</gene>
<dbReference type="EMBL" id="JAYXHS010000002">
    <property type="protein sequence ID" value="MEC5386654.1"/>
    <property type="molecule type" value="Genomic_DNA"/>
</dbReference>
<evidence type="ECO:0000313" key="3">
    <source>
        <dbReference type="Proteomes" id="UP001331561"/>
    </source>
</evidence>
<sequence length="380" mass="39841">MSHEYLRPACNTHTRASSSLETVRLVVTLLAATAIASPAFASTAVLQKPGAAATASATTKPVKGLLYMPDEAVITVDGKRSTAGALKRQIDADLAQKAGPPKTVSGGTRQPAQNQALRGAVIRSTTANVPLDRATAINVSQTNSAIDLKCNDKGPPAIAEVEGHLKPGGKTSIWGRCFGELSGRVEMIGQFPNGKIVVPFTKWSMTSVEIEMPASIRGAADHAVAVTLITADGKVSLAKQAQFVAARERIEVSDRLWNPSAGFELSSTVETLNTDTGVKRNNPAQTGQIARSLRVNPQCALDNMEATVLAGNVTRFQGWEAGPANEASVTIDWVGTCINTTTTTNYHYVAAIGGSITISSACKVAFATRAWAYCPVGIAP</sequence>
<evidence type="ECO:0000313" key="2">
    <source>
        <dbReference type="EMBL" id="MEC5386654.1"/>
    </source>
</evidence>
<proteinExistence type="predicted"/>